<dbReference type="OrthoDB" id="10432065at2759"/>
<dbReference type="AlphaFoldDB" id="A0A4Z1P5A0"/>
<name>A0A4Z1P5A0_9PEZI</name>
<proteinExistence type="predicted"/>
<feature type="compositionally biased region" description="Polar residues" evidence="1">
    <location>
        <begin position="177"/>
        <end position="192"/>
    </location>
</feature>
<accession>A0A4Z1P5A0</accession>
<keyword evidence="3" id="KW-1185">Reference proteome</keyword>
<comment type="caution">
    <text evidence="2">The sequence shown here is derived from an EMBL/GenBank/DDBJ whole genome shotgun (WGS) entry which is preliminary data.</text>
</comment>
<sequence>MSIWQTIKAIRGGCPLFHFQYWNKYRVSHHVLSHASPAQRVALTQIWDKREKSGIWLSVTCPVSVSPKAIIRRRQVRRVRAALAAAFNKQGLDAKGNVMKSQTSSLKGTLHVLLEPPIVQSKGPEIRQTCATMVASLSRNKRQASSSSKHKQHRSGSSSDSTRMLDRGQGLKLGNKKNWQSGSTPNNKQMATSDKAIKNNHLGQPALRRYDFSQTLNPVRKLSR</sequence>
<feature type="region of interest" description="Disordered" evidence="1">
    <location>
        <begin position="136"/>
        <end position="209"/>
    </location>
</feature>
<reference evidence="2 3" key="1">
    <citation type="submission" date="2019-04" db="EMBL/GenBank/DDBJ databases">
        <title>High contiguity whole genome sequence and gene annotation resource for two Venturia nashicola isolates.</title>
        <authorList>
            <person name="Prokchorchik M."/>
            <person name="Won K."/>
            <person name="Lee Y."/>
            <person name="Choi E.D."/>
            <person name="Segonzac C."/>
            <person name="Sohn K.H."/>
        </authorList>
    </citation>
    <scope>NUCLEOTIDE SEQUENCE [LARGE SCALE GENOMIC DNA]</scope>
    <source>
        <strain evidence="2 3">PRI2</strain>
    </source>
</reference>
<dbReference type="Proteomes" id="UP000298493">
    <property type="component" value="Unassembled WGS sequence"/>
</dbReference>
<evidence type="ECO:0000313" key="2">
    <source>
        <dbReference type="EMBL" id="TID19533.1"/>
    </source>
</evidence>
<protein>
    <submittedName>
        <fullName evidence="2">Uncharacterized protein</fullName>
    </submittedName>
</protein>
<evidence type="ECO:0000256" key="1">
    <source>
        <dbReference type="SAM" id="MobiDB-lite"/>
    </source>
</evidence>
<feature type="compositionally biased region" description="Polar residues" evidence="1">
    <location>
        <begin position="136"/>
        <end position="147"/>
    </location>
</feature>
<gene>
    <name evidence="2" type="ORF">E6O75_ATG06871</name>
</gene>
<dbReference type="EMBL" id="SNSC02000012">
    <property type="protein sequence ID" value="TID19533.1"/>
    <property type="molecule type" value="Genomic_DNA"/>
</dbReference>
<evidence type="ECO:0000313" key="3">
    <source>
        <dbReference type="Proteomes" id="UP000298493"/>
    </source>
</evidence>
<organism evidence="2 3">
    <name type="scientific">Venturia nashicola</name>
    <dbReference type="NCBI Taxonomy" id="86259"/>
    <lineage>
        <taxon>Eukaryota</taxon>
        <taxon>Fungi</taxon>
        <taxon>Dikarya</taxon>
        <taxon>Ascomycota</taxon>
        <taxon>Pezizomycotina</taxon>
        <taxon>Dothideomycetes</taxon>
        <taxon>Pleosporomycetidae</taxon>
        <taxon>Venturiales</taxon>
        <taxon>Venturiaceae</taxon>
        <taxon>Venturia</taxon>
    </lineage>
</organism>